<dbReference type="Proteomes" id="UP000034290">
    <property type="component" value="Unassembled WGS sequence"/>
</dbReference>
<accession>A0A0G2AUD8</accession>
<gene>
    <name evidence="1" type="ORF">UY81_C0025G0003</name>
</gene>
<name>A0A0G2AUD8_9BACT</name>
<sequence>MSLMPAIRINGRTVLLGLAALGLILLFFRWLYPASPISPFFQAPGFMRVLSIEEAQTVLGRRIFAPKNLLGCQMYGVGVYTDSTGERPRGSTEIILQKNGWRFASILARPSDALPKTALTGEKILLKEGVNGFLQTNDVAPALCMPMMQTRTIGLCPIGATLAFEYKGVSYLLSADGTRATAGELVALAKSLISSIDEATAP</sequence>
<dbReference type="AlphaFoldDB" id="A0A0G2AUD8"/>
<evidence type="ECO:0000313" key="2">
    <source>
        <dbReference type="Proteomes" id="UP000034290"/>
    </source>
</evidence>
<comment type="caution">
    <text evidence="1">The sequence shown here is derived from an EMBL/GenBank/DDBJ whole genome shotgun (WGS) entry which is preliminary data.</text>
</comment>
<protein>
    <submittedName>
        <fullName evidence="1">Uncharacterized protein</fullName>
    </submittedName>
</protein>
<evidence type="ECO:0000313" key="1">
    <source>
        <dbReference type="EMBL" id="KKW36494.1"/>
    </source>
</evidence>
<dbReference type="EMBL" id="LCRM01000025">
    <property type="protein sequence ID" value="KKW36494.1"/>
    <property type="molecule type" value="Genomic_DNA"/>
</dbReference>
<reference evidence="1 2" key="1">
    <citation type="journal article" date="2015" name="Nature">
        <title>rRNA introns, odd ribosomes, and small enigmatic genomes across a large radiation of phyla.</title>
        <authorList>
            <person name="Brown C.T."/>
            <person name="Hug L.A."/>
            <person name="Thomas B.C."/>
            <person name="Sharon I."/>
            <person name="Castelle C.J."/>
            <person name="Singh A."/>
            <person name="Wilkins M.J."/>
            <person name="Williams K.H."/>
            <person name="Banfield J.F."/>
        </authorList>
    </citation>
    <scope>NUCLEOTIDE SEQUENCE [LARGE SCALE GENOMIC DNA]</scope>
</reference>
<proteinExistence type="predicted"/>
<organism evidence="1 2">
    <name type="scientific">Candidatus Giovannonibacteria bacterium GW2011_GWA2_53_7</name>
    <dbReference type="NCBI Taxonomy" id="1618650"/>
    <lineage>
        <taxon>Bacteria</taxon>
        <taxon>Candidatus Giovannoniibacteriota</taxon>
    </lineage>
</organism>